<sequence length="449" mass="49653">MNDRIESLKQALAGIEWHDDPGLLRSKSKDFHWYSPVLTELLQDKTADLLVQPRDMDELRRVAAACARLRLPVTLRGGGTGNYGQCVPMERGVIIETLRLDAVQVRPGSATVQTGCIIERLEQAARATGQEILMFPSTLTDATIGGFISGGFGGVGSIRHGVLKDPGNVTRIQVMTLEEAPRLIELRDAEIQKVHHAFGTNGIITEMDVKLAPAEDWRHVIALFDDYEAALRFGQAAMRPDLPLRLLTSVERSFAPYYTQYGEYFPESHDAIFAMVAAAGLPAFEALVAQHGGRLSLAMTDAEIAAAQLLPAYECAYNHTTLMALKKDKAWTYMQLAFPQPFSVAQAMALVHEFGHEIYWHHEFSLAYGEYGVFAIPLVSYFDAERLAEIKQLIEAQGVGVFDAHVITIEDGGMKTIDTAQIDFKKIADPHGLMNPGKTRGWLPEYARP</sequence>
<evidence type="ECO:0000313" key="5">
    <source>
        <dbReference type="Proteomes" id="UP001139447"/>
    </source>
</evidence>
<dbReference type="InterPro" id="IPR036318">
    <property type="entry name" value="FAD-bd_PCMH-like_sf"/>
</dbReference>
<dbReference type="GO" id="GO:0071949">
    <property type="term" value="F:FAD binding"/>
    <property type="evidence" value="ECO:0007669"/>
    <property type="project" value="InterPro"/>
</dbReference>
<organism evidence="4 5">
    <name type="scientific">Variovorax terrae</name>
    <dbReference type="NCBI Taxonomy" id="2923278"/>
    <lineage>
        <taxon>Bacteria</taxon>
        <taxon>Pseudomonadati</taxon>
        <taxon>Pseudomonadota</taxon>
        <taxon>Betaproteobacteria</taxon>
        <taxon>Burkholderiales</taxon>
        <taxon>Comamonadaceae</taxon>
        <taxon>Variovorax</taxon>
    </lineage>
</organism>
<dbReference type="RefSeq" id="WP_243302832.1">
    <property type="nucleotide sequence ID" value="NZ_JALGBI010000001.1"/>
</dbReference>
<dbReference type="InterPro" id="IPR016166">
    <property type="entry name" value="FAD-bd_PCMH"/>
</dbReference>
<evidence type="ECO:0000256" key="2">
    <source>
        <dbReference type="ARBA" id="ARBA00022827"/>
    </source>
</evidence>
<dbReference type="GO" id="GO:1903457">
    <property type="term" value="P:lactate catabolic process"/>
    <property type="evidence" value="ECO:0007669"/>
    <property type="project" value="TreeGrafter"/>
</dbReference>
<dbReference type="AlphaFoldDB" id="A0A9X2AMV1"/>
<keyword evidence="5" id="KW-1185">Reference proteome</keyword>
<dbReference type="InterPro" id="IPR016164">
    <property type="entry name" value="FAD-linked_Oxase-like_C"/>
</dbReference>
<dbReference type="Gene3D" id="3.30.465.10">
    <property type="match status" value="1"/>
</dbReference>
<protein>
    <submittedName>
        <fullName evidence="4">FAD-binding oxidoreductase</fullName>
    </submittedName>
</protein>
<dbReference type="SUPFAM" id="SSF56176">
    <property type="entry name" value="FAD-binding/transporter-associated domain-like"/>
    <property type="match status" value="1"/>
</dbReference>
<dbReference type="PANTHER" id="PTHR11748:SF119">
    <property type="entry name" value="D-2-HYDROXYGLUTARATE DEHYDROGENASE"/>
    <property type="match status" value="1"/>
</dbReference>
<keyword evidence="2" id="KW-0274">FAD</keyword>
<dbReference type="GO" id="GO:0004458">
    <property type="term" value="F:D-lactate dehydrogenase (cytochrome) activity"/>
    <property type="evidence" value="ECO:0007669"/>
    <property type="project" value="TreeGrafter"/>
</dbReference>
<name>A0A9X2AMV1_9BURK</name>
<comment type="caution">
    <text evidence="4">The sequence shown here is derived from an EMBL/GenBank/DDBJ whole genome shotgun (WGS) entry which is preliminary data.</text>
</comment>
<feature type="domain" description="FAD-binding PCMH-type" evidence="3">
    <location>
        <begin position="43"/>
        <end position="214"/>
    </location>
</feature>
<dbReference type="PANTHER" id="PTHR11748">
    <property type="entry name" value="D-LACTATE DEHYDROGENASE"/>
    <property type="match status" value="1"/>
</dbReference>
<proteinExistence type="predicted"/>
<evidence type="ECO:0000259" key="3">
    <source>
        <dbReference type="PROSITE" id="PS51387"/>
    </source>
</evidence>
<evidence type="ECO:0000256" key="1">
    <source>
        <dbReference type="ARBA" id="ARBA00022630"/>
    </source>
</evidence>
<dbReference type="GO" id="GO:0008720">
    <property type="term" value="F:D-lactate dehydrogenase (NAD+) activity"/>
    <property type="evidence" value="ECO:0007669"/>
    <property type="project" value="TreeGrafter"/>
</dbReference>
<dbReference type="SUPFAM" id="SSF55103">
    <property type="entry name" value="FAD-linked oxidases, C-terminal domain"/>
    <property type="match status" value="1"/>
</dbReference>
<dbReference type="Pfam" id="PF01565">
    <property type="entry name" value="FAD_binding_4"/>
    <property type="match status" value="1"/>
</dbReference>
<dbReference type="InterPro" id="IPR016169">
    <property type="entry name" value="FAD-bd_PCMH_sub2"/>
</dbReference>
<dbReference type="PROSITE" id="PS51387">
    <property type="entry name" value="FAD_PCMH"/>
    <property type="match status" value="1"/>
</dbReference>
<reference evidence="4" key="1">
    <citation type="submission" date="2022-03" db="EMBL/GenBank/DDBJ databases">
        <authorList>
            <person name="Woo C.Y."/>
        </authorList>
    </citation>
    <scope>NUCLEOTIDE SEQUENCE</scope>
    <source>
        <strain evidence="4">CYS-02</strain>
    </source>
</reference>
<keyword evidence="1" id="KW-0285">Flavoprotein</keyword>
<accession>A0A9X2AMV1</accession>
<dbReference type="InterPro" id="IPR006094">
    <property type="entry name" value="Oxid_FAD_bind_N"/>
</dbReference>
<dbReference type="EMBL" id="JALGBI010000001">
    <property type="protein sequence ID" value="MCJ0761662.1"/>
    <property type="molecule type" value="Genomic_DNA"/>
</dbReference>
<gene>
    <name evidence="4" type="ORF">MMF98_00390</name>
</gene>
<dbReference type="Proteomes" id="UP001139447">
    <property type="component" value="Unassembled WGS sequence"/>
</dbReference>
<evidence type="ECO:0000313" key="4">
    <source>
        <dbReference type="EMBL" id="MCJ0761662.1"/>
    </source>
</evidence>